<dbReference type="EMBL" id="JAALLS010000009">
    <property type="protein sequence ID" value="NGP88335.1"/>
    <property type="molecule type" value="Genomic_DNA"/>
</dbReference>
<dbReference type="SUPFAM" id="SSF46785">
    <property type="entry name" value="Winged helix' DNA-binding domain"/>
    <property type="match status" value="1"/>
</dbReference>
<dbReference type="InterPro" id="IPR043519">
    <property type="entry name" value="NT_sf"/>
</dbReference>
<dbReference type="GO" id="GO:0006355">
    <property type="term" value="P:regulation of DNA-templated transcription"/>
    <property type="evidence" value="ECO:0007669"/>
    <property type="project" value="UniProtKB-ARBA"/>
</dbReference>
<dbReference type="InterPro" id="IPR036388">
    <property type="entry name" value="WH-like_DNA-bd_sf"/>
</dbReference>
<protein>
    <submittedName>
        <fullName evidence="1">Winged helix-turn-helix transcriptional regulator</fullName>
    </submittedName>
</protein>
<keyword evidence="2" id="KW-1185">Reference proteome</keyword>
<sequence length="175" mass="20127">MLDALISSQLRVKLLLKFFINPELRSYLRGLSGEFEVSTNAVRQELNNLEEAGIISAEKDGNKKMFSVNRDYPLYSEVRTLLMKTVGIEQVMEKVLSRLGELKKVYLTGSLAEGLDAPTIDLYLIGDVNREYLHKMTKKAEELTGKKIRMAVFTEKEWGRELIENETHVLLFERK</sequence>
<dbReference type="AlphaFoldDB" id="A0A6M1T510"/>
<dbReference type="RefSeq" id="WP_138430279.1">
    <property type="nucleotide sequence ID" value="NZ_JAALLS010000009.1"/>
</dbReference>
<gene>
    <name evidence="1" type="ORF">G3569_08200</name>
</gene>
<reference evidence="1 2" key="1">
    <citation type="submission" date="2020-02" db="EMBL/GenBank/DDBJ databases">
        <title>Aliifodinibius halophilus 2W32, complete genome.</title>
        <authorList>
            <person name="Li Y."/>
            <person name="Wu S."/>
        </authorList>
    </citation>
    <scope>NUCLEOTIDE SEQUENCE [LARGE SCALE GENOMIC DNA]</scope>
    <source>
        <strain evidence="1 2">2W32</strain>
    </source>
</reference>
<dbReference type="InterPro" id="IPR036390">
    <property type="entry name" value="WH_DNA-bd_sf"/>
</dbReference>
<organism evidence="1 2">
    <name type="scientific">Fodinibius halophilus</name>
    <dbReference type="NCBI Taxonomy" id="1736908"/>
    <lineage>
        <taxon>Bacteria</taxon>
        <taxon>Pseudomonadati</taxon>
        <taxon>Balneolota</taxon>
        <taxon>Balneolia</taxon>
        <taxon>Balneolales</taxon>
        <taxon>Balneolaceae</taxon>
        <taxon>Fodinibius</taxon>
    </lineage>
</organism>
<proteinExistence type="predicted"/>
<dbReference type="InterPro" id="IPR011991">
    <property type="entry name" value="ArsR-like_HTH"/>
</dbReference>
<evidence type="ECO:0000313" key="1">
    <source>
        <dbReference type="EMBL" id="NGP88335.1"/>
    </source>
</evidence>
<dbReference type="Proteomes" id="UP000479132">
    <property type="component" value="Unassembled WGS sequence"/>
</dbReference>
<dbReference type="Gene3D" id="3.30.460.10">
    <property type="entry name" value="Beta Polymerase, domain 2"/>
    <property type="match status" value="1"/>
</dbReference>
<dbReference type="CDD" id="cd00090">
    <property type="entry name" value="HTH_ARSR"/>
    <property type="match status" value="1"/>
</dbReference>
<accession>A0A6M1T510</accession>
<dbReference type="Gene3D" id="1.10.10.10">
    <property type="entry name" value="Winged helix-like DNA-binding domain superfamily/Winged helix DNA-binding domain"/>
    <property type="match status" value="1"/>
</dbReference>
<comment type="caution">
    <text evidence="1">The sequence shown here is derived from an EMBL/GenBank/DDBJ whole genome shotgun (WGS) entry which is preliminary data.</text>
</comment>
<name>A0A6M1T510_9BACT</name>
<evidence type="ECO:0000313" key="2">
    <source>
        <dbReference type="Proteomes" id="UP000479132"/>
    </source>
</evidence>